<keyword evidence="2" id="KW-1185">Reference proteome</keyword>
<protein>
    <submittedName>
        <fullName evidence="1">Uncharacterized protein</fullName>
    </submittedName>
</protein>
<evidence type="ECO:0000313" key="2">
    <source>
        <dbReference type="Proteomes" id="UP001527866"/>
    </source>
</evidence>
<organism evidence="1 2">
    <name type="scientific">Nocardiopsis endophytica</name>
    <dbReference type="NCBI Taxonomy" id="3018445"/>
    <lineage>
        <taxon>Bacteria</taxon>
        <taxon>Bacillati</taxon>
        <taxon>Actinomycetota</taxon>
        <taxon>Actinomycetes</taxon>
        <taxon>Streptosporangiales</taxon>
        <taxon>Nocardiopsidaceae</taxon>
        <taxon>Nocardiopsis</taxon>
    </lineage>
</organism>
<proteinExistence type="predicted"/>
<name>A0ABT4U2H8_9ACTN</name>
<comment type="caution">
    <text evidence="1">The sequence shown here is derived from an EMBL/GenBank/DDBJ whole genome shotgun (WGS) entry which is preliminary data.</text>
</comment>
<evidence type="ECO:0000313" key="1">
    <source>
        <dbReference type="EMBL" id="MDA2811153.1"/>
    </source>
</evidence>
<accession>A0ABT4U2H8</accession>
<dbReference type="Proteomes" id="UP001527866">
    <property type="component" value="Unassembled WGS sequence"/>
</dbReference>
<sequence>MSTSSIDDLLTWLAARKVEDIVVPGYIDHTLNEERPFLNVWNTSLYVVTDEGMLRIEDRRAHGRLHLSRTDDLTDAEQDLDEHVLNREYGEEFMPVSLEWQLLADGRDFNTLTRARYAAGPDSRPQQGVVDCLELVFDDCCCLFTASEWDGLDVGSHGAFDRWTDYLHEDPEGLRRVVEWTPSHRR</sequence>
<dbReference type="EMBL" id="JAQFWQ010000024">
    <property type="protein sequence ID" value="MDA2811153.1"/>
    <property type="molecule type" value="Genomic_DNA"/>
</dbReference>
<reference evidence="1 2" key="1">
    <citation type="submission" date="2023-01" db="EMBL/GenBank/DDBJ databases">
        <title>Draft genome sequence of Nocardiopsis sp. RSe5-2 isolated from halophytes.</title>
        <authorList>
            <person name="Duangmal K."/>
            <person name="Chantavorakit T."/>
        </authorList>
    </citation>
    <scope>NUCLEOTIDE SEQUENCE [LARGE SCALE GENOMIC DNA]</scope>
    <source>
        <strain evidence="1 2">RSe5-2</strain>
    </source>
</reference>
<gene>
    <name evidence="1" type="ORF">O4J56_10940</name>
</gene>
<dbReference type="RefSeq" id="WP_270685614.1">
    <property type="nucleotide sequence ID" value="NZ_JAQFWQ010000024.1"/>
</dbReference>